<proteinExistence type="predicted"/>
<evidence type="ECO:0000313" key="2">
    <source>
        <dbReference type="EnsemblPlants" id="AES81756"/>
    </source>
</evidence>
<dbReference type="AlphaFoldDB" id="G7L0P1"/>
<keyword evidence="3" id="KW-1185">Reference proteome</keyword>
<organism evidence="1 3">
    <name type="scientific">Medicago truncatula</name>
    <name type="common">Barrel medic</name>
    <name type="synonym">Medicago tribuloides</name>
    <dbReference type="NCBI Taxonomy" id="3880"/>
    <lineage>
        <taxon>Eukaryota</taxon>
        <taxon>Viridiplantae</taxon>
        <taxon>Streptophyta</taxon>
        <taxon>Embryophyta</taxon>
        <taxon>Tracheophyta</taxon>
        <taxon>Spermatophyta</taxon>
        <taxon>Magnoliopsida</taxon>
        <taxon>eudicotyledons</taxon>
        <taxon>Gunneridae</taxon>
        <taxon>Pentapetalae</taxon>
        <taxon>rosids</taxon>
        <taxon>fabids</taxon>
        <taxon>Fabales</taxon>
        <taxon>Fabaceae</taxon>
        <taxon>Papilionoideae</taxon>
        <taxon>50 kb inversion clade</taxon>
        <taxon>NPAAA clade</taxon>
        <taxon>Hologalegina</taxon>
        <taxon>IRL clade</taxon>
        <taxon>Trifolieae</taxon>
        <taxon>Medicago</taxon>
    </lineage>
</organism>
<name>G7L0P1_MEDTR</name>
<evidence type="ECO:0000313" key="3">
    <source>
        <dbReference type="Proteomes" id="UP000002051"/>
    </source>
</evidence>
<dbReference type="PaxDb" id="3880-AES81756"/>
<reference evidence="1 3" key="1">
    <citation type="journal article" date="2011" name="Nature">
        <title>The Medicago genome provides insight into the evolution of rhizobial symbioses.</title>
        <authorList>
            <person name="Young N.D."/>
            <person name="Debelle F."/>
            <person name="Oldroyd G.E."/>
            <person name="Geurts R."/>
            <person name="Cannon S.B."/>
            <person name="Udvardi M.K."/>
            <person name="Benedito V.A."/>
            <person name="Mayer K.F."/>
            <person name="Gouzy J."/>
            <person name="Schoof H."/>
            <person name="Van de Peer Y."/>
            <person name="Proost S."/>
            <person name="Cook D.R."/>
            <person name="Meyers B.C."/>
            <person name="Spannagl M."/>
            <person name="Cheung F."/>
            <person name="De Mita S."/>
            <person name="Krishnakumar V."/>
            <person name="Gundlach H."/>
            <person name="Zhou S."/>
            <person name="Mudge J."/>
            <person name="Bharti A.K."/>
            <person name="Murray J.D."/>
            <person name="Naoumkina M.A."/>
            <person name="Rosen B."/>
            <person name="Silverstein K.A."/>
            <person name="Tang H."/>
            <person name="Rombauts S."/>
            <person name="Zhao P.X."/>
            <person name="Zhou P."/>
            <person name="Barbe V."/>
            <person name="Bardou P."/>
            <person name="Bechner M."/>
            <person name="Bellec A."/>
            <person name="Berger A."/>
            <person name="Berges H."/>
            <person name="Bidwell S."/>
            <person name="Bisseling T."/>
            <person name="Choisne N."/>
            <person name="Couloux A."/>
            <person name="Denny R."/>
            <person name="Deshpande S."/>
            <person name="Dai X."/>
            <person name="Doyle J.J."/>
            <person name="Dudez A.M."/>
            <person name="Farmer A.D."/>
            <person name="Fouteau S."/>
            <person name="Franken C."/>
            <person name="Gibelin C."/>
            <person name="Gish J."/>
            <person name="Goldstein S."/>
            <person name="Gonzalez A.J."/>
            <person name="Green P.J."/>
            <person name="Hallab A."/>
            <person name="Hartog M."/>
            <person name="Hua A."/>
            <person name="Humphray S.J."/>
            <person name="Jeong D.H."/>
            <person name="Jing Y."/>
            <person name="Jocker A."/>
            <person name="Kenton S.M."/>
            <person name="Kim D.J."/>
            <person name="Klee K."/>
            <person name="Lai H."/>
            <person name="Lang C."/>
            <person name="Lin S."/>
            <person name="Macmil S.L."/>
            <person name="Magdelenat G."/>
            <person name="Matthews L."/>
            <person name="McCorrison J."/>
            <person name="Monaghan E.L."/>
            <person name="Mun J.H."/>
            <person name="Najar F.Z."/>
            <person name="Nicholson C."/>
            <person name="Noirot C."/>
            <person name="O'Bleness M."/>
            <person name="Paule C.R."/>
            <person name="Poulain J."/>
            <person name="Prion F."/>
            <person name="Qin B."/>
            <person name="Qu C."/>
            <person name="Retzel E.F."/>
            <person name="Riddle C."/>
            <person name="Sallet E."/>
            <person name="Samain S."/>
            <person name="Samson N."/>
            <person name="Sanders I."/>
            <person name="Saurat O."/>
            <person name="Scarpelli C."/>
            <person name="Schiex T."/>
            <person name="Segurens B."/>
            <person name="Severin A.J."/>
            <person name="Sherrier D.J."/>
            <person name="Shi R."/>
            <person name="Sims S."/>
            <person name="Singer S.R."/>
            <person name="Sinharoy S."/>
            <person name="Sterck L."/>
            <person name="Viollet A."/>
            <person name="Wang B.B."/>
            <person name="Wang K."/>
            <person name="Wang M."/>
            <person name="Wang X."/>
            <person name="Warfsmann J."/>
            <person name="Weissenbach J."/>
            <person name="White D.D."/>
            <person name="White J.D."/>
            <person name="Wiley G.B."/>
            <person name="Wincker P."/>
            <person name="Xing Y."/>
            <person name="Yang L."/>
            <person name="Yao Z."/>
            <person name="Ying F."/>
            <person name="Zhai J."/>
            <person name="Zhou L."/>
            <person name="Zuber A."/>
            <person name="Denarie J."/>
            <person name="Dixon R.A."/>
            <person name="May G.D."/>
            <person name="Schwartz D.C."/>
            <person name="Rogers J."/>
            <person name="Quetier F."/>
            <person name="Town C.D."/>
            <person name="Roe B.A."/>
        </authorList>
    </citation>
    <scope>NUCLEOTIDE SEQUENCE [LARGE SCALE GENOMIC DNA]</scope>
    <source>
        <strain evidence="1">A17</strain>
        <strain evidence="2 3">cv. Jemalong A17</strain>
    </source>
</reference>
<dbReference type="Proteomes" id="UP000002051">
    <property type="component" value="Unassembled WGS sequence"/>
</dbReference>
<dbReference type="HOGENOM" id="CLU_2376059_0_0_1"/>
<protein>
    <submittedName>
        <fullName evidence="1 2">Uncharacterized protein</fullName>
    </submittedName>
</protein>
<sequence length="95" mass="10915">MSRNDSKYFSTTKKGEIPELKEKLILGTGLDVINSNPFLYQTPQNLRELNHLYNDGGNRGSSRSNNEIMLFKYEPLSFSLLTNKNNQNQMSVHHP</sequence>
<reference evidence="2" key="3">
    <citation type="submission" date="2015-04" db="UniProtKB">
        <authorList>
            <consortium name="EnsemblPlants"/>
        </authorList>
    </citation>
    <scope>IDENTIFICATION</scope>
    <source>
        <strain evidence="2">cv. Jemalong A17</strain>
    </source>
</reference>
<gene>
    <name evidence="1" type="ordered locus">MTR_7g100250</name>
</gene>
<dbReference type="EnsemblPlants" id="AES81756">
    <property type="protein sequence ID" value="AES81756"/>
    <property type="gene ID" value="MTR_7g100250"/>
</dbReference>
<dbReference type="EMBL" id="CM001223">
    <property type="protein sequence ID" value="AES81756.1"/>
    <property type="molecule type" value="Genomic_DNA"/>
</dbReference>
<accession>G7L0P1</accession>
<evidence type="ECO:0000313" key="1">
    <source>
        <dbReference type="EMBL" id="AES81756.1"/>
    </source>
</evidence>
<reference evidence="1 3" key="2">
    <citation type="journal article" date="2014" name="BMC Genomics">
        <title>An improved genome release (version Mt4.0) for the model legume Medicago truncatula.</title>
        <authorList>
            <person name="Tang H."/>
            <person name="Krishnakumar V."/>
            <person name="Bidwell S."/>
            <person name="Rosen B."/>
            <person name="Chan A."/>
            <person name="Zhou S."/>
            <person name="Gentzbittel L."/>
            <person name="Childs K.L."/>
            <person name="Yandell M."/>
            <person name="Gundlach H."/>
            <person name="Mayer K.F."/>
            <person name="Schwartz D.C."/>
            <person name="Town C.D."/>
        </authorList>
    </citation>
    <scope>GENOME REANNOTATION</scope>
    <source>
        <strain evidence="2 3">cv. Jemalong A17</strain>
    </source>
</reference>